<dbReference type="Gene3D" id="3.40.50.200">
    <property type="entry name" value="Peptidase S8/S53 domain"/>
    <property type="match status" value="1"/>
</dbReference>
<dbReference type="PRINTS" id="PR00723">
    <property type="entry name" value="SUBTILISIN"/>
</dbReference>
<dbReference type="PANTHER" id="PTHR42884">
    <property type="entry name" value="PROPROTEIN CONVERTASE SUBTILISIN/KEXIN-RELATED"/>
    <property type="match status" value="1"/>
</dbReference>
<dbReference type="HOGENOM" id="CLU_469134_0_0_4"/>
<dbReference type="AlphaFoldDB" id="E7RXP4"/>
<proteinExistence type="inferred from homology"/>
<evidence type="ECO:0000256" key="1">
    <source>
        <dbReference type="ARBA" id="ARBA00005325"/>
    </source>
</evidence>
<dbReference type="PROSITE" id="PS00138">
    <property type="entry name" value="SUBTILASE_SER"/>
    <property type="match status" value="1"/>
</dbReference>
<keyword evidence="11" id="KW-1185">Reference proteome</keyword>
<accession>E7RXP4</accession>
<comment type="caution">
    <text evidence="10">The sequence shown here is derived from an EMBL/GenBank/DDBJ whole genome shotgun (WGS) entry which is preliminary data.</text>
</comment>
<dbReference type="InterPro" id="IPR002884">
    <property type="entry name" value="P_dom"/>
</dbReference>
<evidence type="ECO:0000256" key="6">
    <source>
        <dbReference type="ARBA" id="ARBA00022837"/>
    </source>
</evidence>
<dbReference type="Gene3D" id="2.60.120.260">
    <property type="entry name" value="Galactose-binding domain-like"/>
    <property type="match status" value="1"/>
</dbReference>
<dbReference type="InterPro" id="IPR022398">
    <property type="entry name" value="Peptidase_S8_His-AS"/>
</dbReference>
<evidence type="ECO:0000256" key="2">
    <source>
        <dbReference type="ARBA" id="ARBA00022670"/>
    </source>
</evidence>
<feature type="active site" description="Charge relay system" evidence="7 8">
    <location>
        <position position="76"/>
    </location>
</feature>
<dbReference type="PROSITE" id="PS51829">
    <property type="entry name" value="P_HOMO_B"/>
    <property type="match status" value="1"/>
</dbReference>
<dbReference type="SUPFAM" id="SSF49785">
    <property type="entry name" value="Galactose-binding domain-like"/>
    <property type="match status" value="1"/>
</dbReference>
<dbReference type="Pfam" id="PF01483">
    <property type="entry name" value="P_proprotein"/>
    <property type="match status" value="1"/>
</dbReference>
<dbReference type="GO" id="GO:0016020">
    <property type="term" value="C:membrane"/>
    <property type="evidence" value="ECO:0007669"/>
    <property type="project" value="TreeGrafter"/>
</dbReference>
<dbReference type="GO" id="GO:0004252">
    <property type="term" value="F:serine-type endopeptidase activity"/>
    <property type="evidence" value="ECO:0007669"/>
    <property type="project" value="UniProtKB-UniRule"/>
</dbReference>
<feature type="active site" description="Charge relay system" evidence="7 8">
    <location>
        <position position="307"/>
    </location>
</feature>
<keyword evidence="2 8" id="KW-0645">Protease</keyword>
<dbReference type="InterPro" id="IPR008979">
    <property type="entry name" value="Galactose-bd-like_sf"/>
</dbReference>
<dbReference type="CDD" id="cd04059">
    <property type="entry name" value="Peptidases_S8_Protein_convertases_Kexins_Furin-like"/>
    <property type="match status" value="1"/>
</dbReference>
<dbReference type="InterPro" id="IPR023827">
    <property type="entry name" value="Peptidase_S8_Asp-AS"/>
</dbReference>
<dbReference type="InterPro" id="IPR034182">
    <property type="entry name" value="Kexin/furin"/>
</dbReference>
<evidence type="ECO:0000256" key="5">
    <source>
        <dbReference type="ARBA" id="ARBA00022825"/>
    </source>
</evidence>
<evidence type="ECO:0000259" key="9">
    <source>
        <dbReference type="PROSITE" id="PS51829"/>
    </source>
</evidence>
<gene>
    <name evidence="10" type="ORF">HMPREF0551_1465</name>
</gene>
<keyword evidence="3" id="KW-0732">Signal</keyword>
<reference evidence="10 11" key="1">
    <citation type="submission" date="2010-12" db="EMBL/GenBank/DDBJ databases">
        <authorList>
            <person name="Muzny D."/>
            <person name="Qin X."/>
            <person name="Deng J."/>
            <person name="Jiang H."/>
            <person name="Liu Y."/>
            <person name="Qu J."/>
            <person name="Song X.-Z."/>
            <person name="Zhang L."/>
            <person name="Thornton R."/>
            <person name="Coyle M."/>
            <person name="Francisco L."/>
            <person name="Jackson L."/>
            <person name="Javaid M."/>
            <person name="Korchina V."/>
            <person name="Kovar C."/>
            <person name="Mata R."/>
            <person name="Mathew T."/>
            <person name="Ngo R."/>
            <person name="Nguyen L."/>
            <person name="Nguyen N."/>
            <person name="Okwuonu G."/>
            <person name="Ongeri F."/>
            <person name="Pham C."/>
            <person name="Simmons D."/>
            <person name="Wilczek-Boney K."/>
            <person name="Hale W."/>
            <person name="Jakkamsetti A."/>
            <person name="Pham P."/>
            <person name="Ruth R."/>
            <person name="San Lucas F."/>
            <person name="Warren J."/>
            <person name="Zhang J."/>
            <person name="Zhao Z."/>
            <person name="Zhou C."/>
            <person name="Zhu D."/>
            <person name="Lee S."/>
            <person name="Bess C."/>
            <person name="Blankenburg K."/>
            <person name="Forbes L."/>
            <person name="Fu Q."/>
            <person name="Gubbala S."/>
            <person name="Hirani K."/>
            <person name="Jayaseelan J.C."/>
            <person name="Lara F."/>
            <person name="Munidasa M."/>
            <person name="Palculict T."/>
            <person name="Patil S."/>
            <person name="Pu L.-L."/>
            <person name="Saada N."/>
            <person name="Tang L."/>
            <person name="Weissenberger G."/>
            <person name="Zhu Y."/>
            <person name="Hemphill L."/>
            <person name="Shang Y."/>
            <person name="Youmans B."/>
            <person name="Ayvaz T."/>
            <person name="Ross M."/>
            <person name="Santibanez J."/>
            <person name="Aqrawi P."/>
            <person name="Gross S."/>
            <person name="Joshi V."/>
            <person name="Fowler G."/>
            <person name="Nazareth L."/>
            <person name="Reid J."/>
            <person name="Worley K."/>
            <person name="Petrosino J."/>
            <person name="Highlander S."/>
            <person name="Gibbs R."/>
        </authorList>
    </citation>
    <scope>NUCLEOTIDE SEQUENCE [LARGE SCALE GENOMIC DNA]</scope>
    <source>
        <strain evidence="10 11">ATCC 51599</strain>
    </source>
</reference>
<dbReference type="eggNOG" id="COG1404">
    <property type="taxonomic scope" value="Bacteria"/>
</dbReference>
<evidence type="ECO:0000256" key="3">
    <source>
        <dbReference type="ARBA" id="ARBA00022729"/>
    </source>
</evidence>
<dbReference type="Proteomes" id="UP000011021">
    <property type="component" value="Unassembled WGS sequence"/>
</dbReference>
<dbReference type="Pfam" id="PF00082">
    <property type="entry name" value="Peptidase_S8"/>
    <property type="match status" value="1"/>
</dbReference>
<dbReference type="GO" id="GO:0012505">
    <property type="term" value="C:endomembrane system"/>
    <property type="evidence" value="ECO:0007669"/>
    <property type="project" value="UniProtKB-ARBA"/>
</dbReference>
<keyword evidence="5 8" id="KW-0720">Serine protease</keyword>
<protein>
    <submittedName>
        <fullName evidence="10">Convertase P-domain protein</fullName>
    </submittedName>
</protein>
<dbReference type="SUPFAM" id="SSF52743">
    <property type="entry name" value="Subtilisin-like"/>
    <property type="match status" value="1"/>
</dbReference>
<comment type="similarity">
    <text evidence="1">Belongs to the peptidase S8 family. Furin subfamily.</text>
</comment>
<feature type="domain" description="P/Homo B" evidence="9">
    <location>
        <begin position="435"/>
        <end position="589"/>
    </location>
</feature>
<evidence type="ECO:0000313" key="10">
    <source>
        <dbReference type="EMBL" id="EFV94718.1"/>
    </source>
</evidence>
<sequence length="589" mass="62717">MPAQLGWTNCALKYPRPQAAPVSKAGADTYLSLQWHLENTGPLPGFPSMKAGEDLRVKPVWNAGLRGEGIRVAVLDDGLEVTHEDLWPNVVTGSRNYRTEAGMLGLSASSGGKIAGLHDFPMPCSNDDTHGTSVAGLIAARDGNGTGVSGVAPRAQLVGLNILASNFVADTLDALSRDLNRNHVYNNSWGPTDNGHLATPEPDWSSYNDTLRNGLKTGRNGLGAIYVFSGGNGAIQTDYSSLDGGVSAMGIVNVCATNAMGKRAPYSERGANLTVCAPSADATDDQQPEVTTTSVRNDYTHTFNGTSASAPMVSGVIALMLQANPKLTWRDVPLILARTARKVDEQDGGWRDYRSPLGNAQGLYDVLHYSHHYGFGVANADAAVRLARNWKSVGGSDTLKTCGPYTTTVNASIPETGIVTQQGADQTARSTKDNSQARTYFGALYQLSNTLDYQMAPANGLRSAVEIPAECDIRHIEHVDVKVTVTAADGQGTHPNTGDLQMALQSPLGTVSTLMLPHACTDLNTAAFGAPELLVERCGGLSNFTFGVRRHLEEPVASSNSRNWELVTADRVQGGEGQLKDWSITFYGR</sequence>
<dbReference type="PROSITE" id="PS51892">
    <property type="entry name" value="SUBTILASE"/>
    <property type="match status" value="1"/>
</dbReference>
<organism evidence="10 11">
    <name type="scientific">Lautropia mirabilis ATCC 51599</name>
    <dbReference type="NCBI Taxonomy" id="887898"/>
    <lineage>
        <taxon>Bacteria</taxon>
        <taxon>Pseudomonadati</taxon>
        <taxon>Pseudomonadota</taxon>
        <taxon>Betaproteobacteria</taxon>
        <taxon>Burkholderiales</taxon>
        <taxon>Burkholderiaceae</taxon>
        <taxon>Lautropia</taxon>
    </lineage>
</organism>
<evidence type="ECO:0000256" key="7">
    <source>
        <dbReference type="PIRSR" id="PIRSR615500-1"/>
    </source>
</evidence>
<dbReference type="GO" id="GO:0005737">
    <property type="term" value="C:cytoplasm"/>
    <property type="evidence" value="ECO:0007669"/>
    <property type="project" value="UniProtKB-ARBA"/>
</dbReference>
<dbReference type="EMBL" id="AEQP01000010">
    <property type="protein sequence ID" value="EFV94718.1"/>
    <property type="molecule type" value="Genomic_DNA"/>
</dbReference>
<feature type="active site" description="Charge relay system" evidence="7 8">
    <location>
        <position position="130"/>
    </location>
</feature>
<evidence type="ECO:0000256" key="8">
    <source>
        <dbReference type="PROSITE-ProRule" id="PRU01240"/>
    </source>
</evidence>
<evidence type="ECO:0000313" key="11">
    <source>
        <dbReference type="Proteomes" id="UP000011021"/>
    </source>
</evidence>
<dbReference type="PANTHER" id="PTHR42884:SF14">
    <property type="entry name" value="NEUROENDOCRINE CONVERTASE 1"/>
    <property type="match status" value="1"/>
</dbReference>
<dbReference type="InterPro" id="IPR000209">
    <property type="entry name" value="Peptidase_S8/S53_dom"/>
</dbReference>
<dbReference type="GO" id="GO:0016485">
    <property type="term" value="P:protein processing"/>
    <property type="evidence" value="ECO:0007669"/>
    <property type="project" value="TreeGrafter"/>
</dbReference>
<dbReference type="STRING" id="887898.HMPREF0551_1465"/>
<keyword evidence="6" id="KW-0106">Calcium</keyword>
<dbReference type="InterPro" id="IPR023828">
    <property type="entry name" value="Peptidase_S8_Ser-AS"/>
</dbReference>
<keyword evidence="4 8" id="KW-0378">Hydrolase</keyword>
<name>E7RXP4_9BURK</name>
<dbReference type="PROSITE" id="PS00136">
    <property type="entry name" value="SUBTILASE_ASP"/>
    <property type="match status" value="1"/>
</dbReference>
<evidence type="ECO:0000256" key="4">
    <source>
        <dbReference type="ARBA" id="ARBA00022801"/>
    </source>
</evidence>
<dbReference type="InterPro" id="IPR036852">
    <property type="entry name" value="Peptidase_S8/S53_dom_sf"/>
</dbReference>
<dbReference type="InterPro" id="IPR015500">
    <property type="entry name" value="Peptidase_S8_subtilisin-rel"/>
</dbReference>
<dbReference type="PROSITE" id="PS00137">
    <property type="entry name" value="SUBTILASE_HIS"/>
    <property type="match status" value="1"/>
</dbReference>